<feature type="domain" description="T9SS-like galactose binding" evidence="3">
    <location>
        <begin position="22"/>
        <end position="119"/>
    </location>
</feature>
<feature type="domain" description="T9SS-like galactose binding" evidence="3">
    <location>
        <begin position="156"/>
        <end position="247"/>
    </location>
</feature>
<reference evidence="4 5" key="1">
    <citation type="submission" date="2018-12" db="EMBL/GenBank/DDBJ databases">
        <title>Mangrovimonas spongiae sp. nov., a novel member of the genus Mangrovimonas isolated from marine sponge.</title>
        <authorList>
            <person name="Zhuang L."/>
            <person name="Luo L."/>
        </authorList>
    </citation>
    <scope>NUCLEOTIDE SEQUENCE [LARGE SCALE GENOMIC DNA]</scope>
    <source>
        <strain evidence="4 5">HN-E26</strain>
    </source>
</reference>
<evidence type="ECO:0000256" key="1">
    <source>
        <dbReference type="ARBA" id="ARBA00022729"/>
    </source>
</evidence>
<protein>
    <submittedName>
        <fullName evidence="4">T9SS C-terminal target domain-containing protein</fullName>
    </submittedName>
</protein>
<feature type="signal peptide" evidence="2">
    <location>
        <begin position="1"/>
        <end position="21"/>
    </location>
</feature>
<proteinExistence type="predicted"/>
<keyword evidence="5" id="KW-1185">Reference proteome</keyword>
<evidence type="ECO:0000256" key="2">
    <source>
        <dbReference type="SAM" id="SignalP"/>
    </source>
</evidence>
<accession>A0A3R9NM60</accession>
<feature type="chain" id="PRO_5018771010" evidence="2">
    <location>
        <begin position="22"/>
        <end position="1115"/>
    </location>
</feature>
<comment type="caution">
    <text evidence="4">The sequence shown here is derived from an EMBL/GenBank/DDBJ whole genome shotgun (WGS) entry which is preliminary data.</text>
</comment>
<dbReference type="AlphaFoldDB" id="A0A3R9NM60"/>
<dbReference type="OrthoDB" id="1652165at2"/>
<dbReference type="InterPro" id="IPR056600">
    <property type="entry name" value="GBD_T9SS_assoc"/>
</dbReference>
<keyword evidence="1 2" id="KW-0732">Signal</keyword>
<dbReference type="NCBIfam" id="TIGR04183">
    <property type="entry name" value="Por_Secre_tail"/>
    <property type="match status" value="1"/>
</dbReference>
<dbReference type="Proteomes" id="UP000270620">
    <property type="component" value="Unassembled WGS sequence"/>
</dbReference>
<dbReference type="RefSeq" id="WP_125468082.1">
    <property type="nucleotide sequence ID" value="NZ_RWBG01000004.1"/>
</dbReference>
<dbReference type="Pfam" id="PF23759">
    <property type="entry name" value="GBD_T9SS_assoc"/>
    <property type="match status" value="2"/>
</dbReference>
<dbReference type="EMBL" id="RWBG01000004">
    <property type="protein sequence ID" value="RSK39108.1"/>
    <property type="molecule type" value="Genomic_DNA"/>
</dbReference>
<evidence type="ECO:0000259" key="3">
    <source>
        <dbReference type="Pfam" id="PF23759"/>
    </source>
</evidence>
<dbReference type="NCBIfam" id="NF033708">
    <property type="entry name" value="T9SS_Cterm_ChiA"/>
    <property type="match status" value="1"/>
</dbReference>
<dbReference type="InterPro" id="IPR026444">
    <property type="entry name" value="Secre_tail"/>
</dbReference>
<dbReference type="Gene3D" id="2.60.120.380">
    <property type="match status" value="1"/>
</dbReference>
<evidence type="ECO:0000313" key="5">
    <source>
        <dbReference type="Proteomes" id="UP000270620"/>
    </source>
</evidence>
<name>A0A3R9NM60_9FLAO</name>
<gene>
    <name evidence="4" type="ORF">EJA19_09200</name>
</gene>
<evidence type="ECO:0000313" key="4">
    <source>
        <dbReference type="EMBL" id="RSK39108.1"/>
    </source>
</evidence>
<sequence>MKKSILLALFITFTIKSFSQGDDCSTAAVLTVNSGCTFTQYTNTGATNSAIPDPGCANYSGGDVWFSFTVPTSGNFTIDSNSDTITDSGMALYSGNCGSLSLIECDDDGSNNGLMSSITQIGAIPGEILYIRFWEYGNNNNGTFYICIRELPGPPNNDDCSGAISLTQSNLCTYSFFDTTSATSSSGIPAPGCANYSGGDIWFSTVINSTGELTIDTESAAITDGGLALYSGDCGSLSLIECDDDDSANGLMPSITITGRTPGETIYIRFWEYGNNASGTFGICASSPIPPGLYGVNLCPGDPSQALTSTYSCQGETSIGNTITGNLNAATDPIALQPEIFISSNDPCSFETTNTANYTTVSFTVNTTGTYVFAMETPTQPEYFDAMGYIYETASGFTPGTCSAGYIAGDDDDGPDLDPLITANLTTGITYTLVTTVFSFGSTTHTGAFTWNVIGPPRDIDWYISETGGSPIGSGASFDPVGVPGSPLTDTNTPGVYTFWGSCPDSPSSRTPVEYTIGKVWNGSVDTDWYEANNWTPNGIPTNTDCIIIPDVTTTNNRSPIVIGSTPIPPIPGYGRNLTVQDNGYLEIQQYANIMITDWINIDTNGMLLVRNGGNLIQITNTGTNAINSGDIQVQRTVSNVENQDYIYWASPTDNFSVDNISPGTSNSYIWEWIPSTTNTYGIWQNASENMIAGKGYIVRGISGTNPTSTPALNTTEFIGTARNGQITKQISHGNYTGPDYPGGGSTIATELDDNWNLVGNPYPSAISADEFIASNATVITGNTPPISGTVYLWRHLNAPSNAIGDPFYADYVYNYDANDYIAYNSTGSNPPGFNGSIASGQAFFILMNHNESSPSTITFNNDMRVDSGFAPYDNNQFYRTSENNHLEKHRIWVDLITPSQKASSILIGYIENATNNLDNLYDSYFLSATSTKFYSILNENFLAIQGRTLPFSDYDTVPLGFTAAQNGSYKIAINTLDGLFETTNQTIYLEDLYNNTLHDLRSSPYNFTTNSGEFNDRFILRYRNNRLSINDIEESQDNIIIATPNYNYVKVTAKSSVITNATIYDMLGKKIFEDNNLNVLETTIKNFTHSDGTYIINITLKNGMQKSQKVVIKP</sequence>
<organism evidence="4 5">
    <name type="scientific">Mangrovimonas spongiae</name>
    <dbReference type="NCBI Taxonomy" id="2494697"/>
    <lineage>
        <taxon>Bacteria</taxon>
        <taxon>Pseudomonadati</taxon>
        <taxon>Bacteroidota</taxon>
        <taxon>Flavobacteriia</taxon>
        <taxon>Flavobacteriales</taxon>
        <taxon>Flavobacteriaceae</taxon>
        <taxon>Mangrovimonas</taxon>
    </lineage>
</organism>